<name>A0A1S2QR29_9ACTN</name>
<reference evidence="1 2" key="1">
    <citation type="submission" date="2016-10" db="EMBL/GenBank/DDBJ databases">
        <title>Genome sequence of Streptomyces sp. MUSC 1.</title>
        <authorList>
            <person name="Lee L.-H."/>
            <person name="Ser H.-L."/>
            <person name="Law J.W.-F."/>
        </authorList>
    </citation>
    <scope>NUCLEOTIDE SEQUENCE [LARGE SCALE GENOMIC DNA]</scope>
    <source>
        <strain evidence="1 2">MUSC 1</strain>
    </source>
</reference>
<evidence type="ECO:0000313" key="2">
    <source>
        <dbReference type="Proteomes" id="UP000179642"/>
    </source>
</evidence>
<dbReference type="AlphaFoldDB" id="A0A1S2QR29"/>
<accession>A0A1S2QR29</accession>
<proteinExistence type="predicted"/>
<keyword evidence="2" id="KW-1185">Reference proteome</keyword>
<dbReference type="InterPro" id="IPR001387">
    <property type="entry name" value="Cro/C1-type_HTH"/>
</dbReference>
<dbReference type="EMBL" id="MLYO01000007">
    <property type="protein sequence ID" value="OIK08087.1"/>
    <property type="molecule type" value="Genomic_DNA"/>
</dbReference>
<dbReference type="GO" id="GO:0003677">
    <property type="term" value="F:DNA binding"/>
    <property type="evidence" value="ECO:0007669"/>
    <property type="project" value="InterPro"/>
</dbReference>
<protein>
    <submittedName>
        <fullName evidence="1">Uncharacterized protein</fullName>
    </submittedName>
</protein>
<dbReference type="CDD" id="cd00093">
    <property type="entry name" value="HTH_XRE"/>
    <property type="match status" value="1"/>
</dbReference>
<evidence type="ECO:0000313" key="1">
    <source>
        <dbReference type="EMBL" id="OIK08087.1"/>
    </source>
</evidence>
<comment type="caution">
    <text evidence="1">The sequence shown here is derived from an EMBL/GenBank/DDBJ whole genome shotgun (WGS) entry which is preliminary data.</text>
</comment>
<dbReference type="SUPFAM" id="SSF47413">
    <property type="entry name" value="lambda repressor-like DNA-binding domains"/>
    <property type="match status" value="1"/>
</dbReference>
<dbReference type="Proteomes" id="UP000179642">
    <property type="component" value="Unassembled WGS sequence"/>
</dbReference>
<dbReference type="OrthoDB" id="4338671at2"/>
<dbReference type="InterPro" id="IPR010982">
    <property type="entry name" value="Lambda_DNA-bd_dom_sf"/>
</dbReference>
<organism evidence="1 2">
    <name type="scientific">Streptomyces monashensis</name>
    <dbReference type="NCBI Taxonomy" id="1678012"/>
    <lineage>
        <taxon>Bacteria</taxon>
        <taxon>Bacillati</taxon>
        <taxon>Actinomycetota</taxon>
        <taxon>Actinomycetes</taxon>
        <taxon>Kitasatosporales</taxon>
        <taxon>Streptomycetaceae</taxon>
        <taxon>Streptomyces</taxon>
    </lineage>
</organism>
<gene>
    <name evidence="1" type="ORF">BIV23_01070</name>
</gene>
<sequence>MNLVENVVAGLLVALFLGCARCFVRWWHRHGAFLVTSAIFCLEPPMGSPLPKPDLLPGAHRQLNDELHELHSRANYPSMRSLARIMGVSPTTLSDSMTKAKLPSKDTAVRLALALAERIRWDADVDVDEQEDRIDRQIARLWEKARQEAAPPDHDRVAEAVQQTWEDFSNGFWPHPFGFDEVIEAMGRATYNGARVASGDWVNLFVTVYDVETYFILDGQGEDYNGHDWLEEFSMAVSRRLGTLVEVMLQIGEDFDWPERYGRGRHHHPLT</sequence>
<dbReference type="RefSeq" id="WP_071378770.1">
    <property type="nucleotide sequence ID" value="NZ_MLYO01000007.1"/>
</dbReference>